<organism evidence="1 2">
    <name type="scientific">Oldenlandia corymbosa var. corymbosa</name>
    <dbReference type="NCBI Taxonomy" id="529605"/>
    <lineage>
        <taxon>Eukaryota</taxon>
        <taxon>Viridiplantae</taxon>
        <taxon>Streptophyta</taxon>
        <taxon>Embryophyta</taxon>
        <taxon>Tracheophyta</taxon>
        <taxon>Spermatophyta</taxon>
        <taxon>Magnoliopsida</taxon>
        <taxon>eudicotyledons</taxon>
        <taxon>Gunneridae</taxon>
        <taxon>Pentapetalae</taxon>
        <taxon>asterids</taxon>
        <taxon>lamiids</taxon>
        <taxon>Gentianales</taxon>
        <taxon>Rubiaceae</taxon>
        <taxon>Rubioideae</taxon>
        <taxon>Spermacoceae</taxon>
        <taxon>Hedyotis-Oldenlandia complex</taxon>
        <taxon>Oldenlandia</taxon>
    </lineage>
</organism>
<gene>
    <name evidence="1" type="ORF">OLC1_LOCUS3537</name>
</gene>
<reference evidence="1" key="1">
    <citation type="submission" date="2023-03" db="EMBL/GenBank/DDBJ databases">
        <authorList>
            <person name="Julca I."/>
        </authorList>
    </citation>
    <scope>NUCLEOTIDE SEQUENCE</scope>
</reference>
<dbReference type="AlphaFoldDB" id="A0AAV1C9Z8"/>
<protein>
    <submittedName>
        <fullName evidence="1">OLC1v1026736C1</fullName>
    </submittedName>
</protein>
<sequence length="119" mass="13290">MARKIGLVRSVSFYSISEVNGVDKIVEDRAFSLMCVDALAGNRLVVVYALDEDEERCFARNDSFTHGDPDDSEDENDVHGVLGECECESSESEYYCEIPNPQKLIRALAYALVCKEAKD</sequence>
<proteinExistence type="predicted"/>
<evidence type="ECO:0000313" key="2">
    <source>
        <dbReference type="Proteomes" id="UP001161247"/>
    </source>
</evidence>
<evidence type="ECO:0000313" key="1">
    <source>
        <dbReference type="EMBL" id="CAI9091662.1"/>
    </source>
</evidence>
<accession>A0AAV1C9Z8</accession>
<name>A0AAV1C9Z8_OLDCO</name>
<dbReference type="Proteomes" id="UP001161247">
    <property type="component" value="Chromosome 1"/>
</dbReference>
<keyword evidence="2" id="KW-1185">Reference proteome</keyword>
<dbReference type="EMBL" id="OX459118">
    <property type="protein sequence ID" value="CAI9091662.1"/>
    <property type="molecule type" value="Genomic_DNA"/>
</dbReference>